<dbReference type="PANTHER" id="PTHR43000">
    <property type="entry name" value="DTDP-D-GLUCOSE 4,6-DEHYDRATASE-RELATED"/>
    <property type="match status" value="1"/>
</dbReference>
<dbReference type="InterPro" id="IPR001509">
    <property type="entry name" value="Epimerase_deHydtase"/>
</dbReference>
<dbReference type="SUPFAM" id="SSF51735">
    <property type="entry name" value="NAD(P)-binding Rossmann-fold domains"/>
    <property type="match status" value="1"/>
</dbReference>
<dbReference type="RefSeq" id="WP_011358569.1">
    <property type="nucleotide sequence ID" value="NC_007512.1"/>
</dbReference>
<protein>
    <submittedName>
        <fullName evidence="3">Probable UDP-glucose 4-epimerase</fullName>
    </submittedName>
</protein>
<dbReference type="eggNOG" id="COG0451">
    <property type="taxonomic scope" value="Bacteria"/>
</dbReference>
<accession>Q3B1T3</accession>
<feature type="domain" description="NAD-dependent epimerase/dehydratase" evidence="2">
    <location>
        <begin position="7"/>
        <end position="239"/>
    </location>
</feature>
<dbReference type="AlphaFoldDB" id="Q3B1T3"/>
<dbReference type="HOGENOM" id="CLU_007383_1_7_10"/>
<organism evidence="3 4">
    <name type="scientific">Chlorobium luteolum (strain DSM 273 / BCRC 81028 / 2530)</name>
    <name type="common">Pelodictyon luteolum</name>
    <dbReference type="NCBI Taxonomy" id="319225"/>
    <lineage>
        <taxon>Bacteria</taxon>
        <taxon>Pseudomonadati</taxon>
        <taxon>Chlorobiota</taxon>
        <taxon>Chlorobiia</taxon>
        <taxon>Chlorobiales</taxon>
        <taxon>Chlorobiaceae</taxon>
        <taxon>Chlorobium/Pelodictyon group</taxon>
        <taxon>Pelodictyon</taxon>
    </lineage>
</organism>
<dbReference type="KEGG" id="plt:Plut_1847"/>
<name>Q3B1T3_CHLL3</name>
<gene>
    <name evidence="3" type="ordered locus">Plut_1847</name>
</gene>
<proteinExistence type="inferred from homology"/>
<evidence type="ECO:0000259" key="2">
    <source>
        <dbReference type="Pfam" id="PF01370"/>
    </source>
</evidence>
<dbReference type="Gene3D" id="3.90.25.10">
    <property type="entry name" value="UDP-galactose 4-epimerase, domain 1"/>
    <property type="match status" value="1"/>
</dbReference>
<sequence length="317" mass="34722">MNTETVWITGTHGFIGRHLAAYLNSKGCRVAGIGHGLWPEMEAMHWGVSFWLNGEIQQSNLAQLRSIAGLPDVVYHLAGGSSVGAAIANPYEDFRRTVVSTAELLEWLRKHSPHTRLVSVSSAAVYGGGHSGNIAEATSLSPYSPYGAHKLIMEELCHSYGANFGLSIVLPRLFSVYGPELKKQLLWDICTRLESGLVPLVLGGSGNELRDWTDVRDVVRALAMLAMMASESVPSVNVGTGVGTTVREIAERITRVWSQRNGREISVELSGKSRPGDPFSLIAYTVKLDETGFRWKIPLEKGLDDYVQWFCKGNQHG</sequence>
<evidence type="ECO:0000313" key="4">
    <source>
        <dbReference type="Proteomes" id="UP000002709"/>
    </source>
</evidence>
<dbReference type="STRING" id="319225.Plut_1847"/>
<dbReference type="CDD" id="cd08946">
    <property type="entry name" value="SDR_e"/>
    <property type="match status" value="1"/>
</dbReference>
<evidence type="ECO:0000256" key="1">
    <source>
        <dbReference type="ARBA" id="ARBA00007637"/>
    </source>
</evidence>
<comment type="similarity">
    <text evidence="1">Belongs to the NAD(P)-dependent epimerase/dehydratase family.</text>
</comment>
<dbReference type="OrthoDB" id="596812at2"/>
<keyword evidence="4" id="KW-1185">Reference proteome</keyword>
<reference evidence="4" key="1">
    <citation type="submission" date="2005-08" db="EMBL/GenBank/DDBJ databases">
        <title>Complete sequence of Pelodictyon luteolum DSM 273.</title>
        <authorList>
            <consortium name="US DOE Joint Genome Institute"/>
            <person name="Copeland A."/>
            <person name="Lucas S."/>
            <person name="Lapidus A."/>
            <person name="Barry K."/>
            <person name="Detter J.C."/>
            <person name="Glavina T."/>
            <person name="Hammon N."/>
            <person name="Israni S."/>
            <person name="Pitluck S."/>
            <person name="Bryant D."/>
            <person name="Schmutz J."/>
            <person name="Larimer F."/>
            <person name="Land M."/>
            <person name="Kyrpides N."/>
            <person name="Ivanova N."/>
            <person name="Richardson P."/>
        </authorList>
    </citation>
    <scope>NUCLEOTIDE SEQUENCE [LARGE SCALE GENOMIC DNA]</scope>
    <source>
        <strain evidence="4">DSM 273 / BCRC 81028 / 2530</strain>
    </source>
</reference>
<evidence type="ECO:0000313" key="3">
    <source>
        <dbReference type="EMBL" id="ABB24698.1"/>
    </source>
</evidence>
<dbReference type="InterPro" id="IPR036291">
    <property type="entry name" value="NAD(P)-bd_dom_sf"/>
</dbReference>
<dbReference type="EMBL" id="CP000096">
    <property type="protein sequence ID" value="ABB24698.1"/>
    <property type="molecule type" value="Genomic_DNA"/>
</dbReference>
<dbReference type="Proteomes" id="UP000002709">
    <property type="component" value="Chromosome"/>
</dbReference>
<dbReference type="Gene3D" id="3.40.50.720">
    <property type="entry name" value="NAD(P)-binding Rossmann-like Domain"/>
    <property type="match status" value="1"/>
</dbReference>
<dbReference type="Pfam" id="PF01370">
    <property type="entry name" value="Epimerase"/>
    <property type="match status" value="1"/>
</dbReference>